<feature type="region of interest" description="Disordered" evidence="1">
    <location>
        <begin position="345"/>
        <end position="367"/>
    </location>
</feature>
<evidence type="ECO:0000313" key="4">
    <source>
        <dbReference type="Proteomes" id="UP001168821"/>
    </source>
</evidence>
<feature type="transmembrane region" description="Helical" evidence="2">
    <location>
        <begin position="155"/>
        <end position="174"/>
    </location>
</feature>
<keyword evidence="2" id="KW-0472">Membrane</keyword>
<proteinExistence type="predicted"/>
<evidence type="ECO:0000313" key="3">
    <source>
        <dbReference type="EMBL" id="KAJ3641802.1"/>
    </source>
</evidence>
<accession>A0AA38HSI0</accession>
<dbReference type="EMBL" id="JALNTZ010000009">
    <property type="protein sequence ID" value="KAJ3641802.1"/>
    <property type="molecule type" value="Genomic_DNA"/>
</dbReference>
<feature type="transmembrane region" description="Helical" evidence="2">
    <location>
        <begin position="241"/>
        <end position="258"/>
    </location>
</feature>
<feature type="transmembrane region" description="Helical" evidence="2">
    <location>
        <begin position="212"/>
        <end position="235"/>
    </location>
</feature>
<keyword evidence="2" id="KW-0812">Transmembrane</keyword>
<sequence>MSLPSITNLTLMQSFFGFFLKTEVTFIPGLLDKYIGNYYNNTLCNGATWMFLGWFLLHAIFDSVLNGLLRKMKCQKYVRTRLQKSLWYLGFYATACIYCLATLFRNQLQIIKMKEPFDSTNLPSGHLILGFIMMLTFYLHSAFWEGVKYEDATLFLSYLSLFLFLCFSYFFRFVEGSFRLNIVICVTHIMLELTRCTALLERSKSRARVIGGNFALSILVFVVNYAIVIPVLFGYPLIKGNSTSVAILLSVLLLWLLFETYSSVCFKALCHWMNHTASEQCGKDIFECSLFPPRSDATYTFLRLQKEMKERQEKGMAAKRPKNRNMVFQTLKCMVAMKRKIKERRKSIDETKQSLNEENREKDENGIMFETYDDVDSQIVDGKIAFNINGKSSENGKSKQE</sequence>
<comment type="caution">
    <text evidence="3">The sequence shown here is derived from an EMBL/GenBank/DDBJ whole genome shotgun (WGS) entry which is preliminary data.</text>
</comment>
<dbReference type="AlphaFoldDB" id="A0AA38HSI0"/>
<keyword evidence="4" id="KW-1185">Reference proteome</keyword>
<gene>
    <name evidence="3" type="ORF">Zmor_028275</name>
</gene>
<feature type="transmembrane region" description="Helical" evidence="2">
    <location>
        <begin position="124"/>
        <end position="143"/>
    </location>
</feature>
<feature type="transmembrane region" description="Helical" evidence="2">
    <location>
        <begin position="47"/>
        <end position="65"/>
    </location>
</feature>
<feature type="transmembrane region" description="Helical" evidence="2">
    <location>
        <begin position="86"/>
        <end position="104"/>
    </location>
</feature>
<feature type="transmembrane region" description="Helical" evidence="2">
    <location>
        <begin position="180"/>
        <end position="200"/>
    </location>
</feature>
<protein>
    <submittedName>
        <fullName evidence="3">Uncharacterized protein</fullName>
    </submittedName>
</protein>
<feature type="compositionally biased region" description="Basic and acidic residues" evidence="1">
    <location>
        <begin position="346"/>
        <end position="365"/>
    </location>
</feature>
<keyword evidence="2" id="KW-1133">Transmembrane helix</keyword>
<reference evidence="3" key="1">
    <citation type="journal article" date="2023" name="G3 (Bethesda)">
        <title>Whole genome assemblies of Zophobas morio and Tenebrio molitor.</title>
        <authorList>
            <person name="Kaur S."/>
            <person name="Stinson S.A."/>
            <person name="diCenzo G.C."/>
        </authorList>
    </citation>
    <scope>NUCLEOTIDE SEQUENCE</scope>
    <source>
        <strain evidence="3">QUZm001</strain>
    </source>
</reference>
<evidence type="ECO:0000256" key="1">
    <source>
        <dbReference type="SAM" id="MobiDB-lite"/>
    </source>
</evidence>
<evidence type="ECO:0000256" key="2">
    <source>
        <dbReference type="SAM" id="Phobius"/>
    </source>
</evidence>
<organism evidence="3 4">
    <name type="scientific">Zophobas morio</name>
    <dbReference type="NCBI Taxonomy" id="2755281"/>
    <lineage>
        <taxon>Eukaryota</taxon>
        <taxon>Metazoa</taxon>
        <taxon>Ecdysozoa</taxon>
        <taxon>Arthropoda</taxon>
        <taxon>Hexapoda</taxon>
        <taxon>Insecta</taxon>
        <taxon>Pterygota</taxon>
        <taxon>Neoptera</taxon>
        <taxon>Endopterygota</taxon>
        <taxon>Coleoptera</taxon>
        <taxon>Polyphaga</taxon>
        <taxon>Cucujiformia</taxon>
        <taxon>Tenebrionidae</taxon>
        <taxon>Zophobas</taxon>
    </lineage>
</organism>
<name>A0AA38HSI0_9CUCU</name>
<dbReference type="Proteomes" id="UP001168821">
    <property type="component" value="Unassembled WGS sequence"/>
</dbReference>